<reference evidence="2" key="1">
    <citation type="journal article" date="2021" name="Nat. Commun.">
        <title>Genetic determinants of endophytism in the Arabidopsis root mycobiome.</title>
        <authorList>
            <person name="Mesny F."/>
            <person name="Miyauchi S."/>
            <person name="Thiergart T."/>
            <person name="Pickel B."/>
            <person name="Atanasova L."/>
            <person name="Karlsson M."/>
            <person name="Huettel B."/>
            <person name="Barry K.W."/>
            <person name="Haridas S."/>
            <person name="Chen C."/>
            <person name="Bauer D."/>
            <person name="Andreopoulos W."/>
            <person name="Pangilinan J."/>
            <person name="LaButti K."/>
            <person name="Riley R."/>
            <person name="Lipzen A."/>
            <person name="Clum A."/>
            <person name="Drula E."/>
            <person name="Henrissat B."/>
            <person name="Kohler A."/>
            <person name="Grigoriev I.V."/>
            <person name="Martin F.M."/>
            <person name="Hacquard S."/>
        </authorList>
    </citation>
    <scope>NUCLEOTIDE SEQUENCE</scope>
    <source>
        <strain evidence="2">MPI-SDFR-AT-0068</strain>
    </source>
</reference>
<protein>
    <submittedName>
        <fullName evidence="2">Uncharacterized protein</fullName>
    </submittedName>
</protein>
<keyword evidence="3" id="KW-1185">Reference proteome</keyword>
<dbReference type="EMBL" id="JAGPXF010000002">
    <property type="protein sequence ID" value="KAH7257537.1"/>
    <property type="molecule type" value="Genomic_DNA"/>
</dbReference>
<sequence length="220" mass="25191">MSYPDPTNLPAYIYDPYPFGYPAGTDQEVGNDAEPKDGGFGDEANICKSSNPYEHDEHAESLSPQQKGKEAEVNVPDACLLPDKPTGLPKENLGLLSEARTLVSFSAENDMYYLEQAYVDWKSGNAALRLEGARRQNNEDDEREEHEDEHWDEGNDKYQDQILFREDEEFNIFTQNEQLRHLKKELSLDTPRTTFARSITKTWTCTEEYKKNVQVAVKES</sequence>
<name>A0A8K0S6A2_9HYPO</name>
<dbReference type="Proteomes" id="UP000813427">
    <property type="component" value="Unassembled WGS sequence"/>
</dbReference>
<feature type="region of interest" description="Disordered" evidence="1">
    <location>
        <begin position="133"/>
        <end position="154"/>
    </location>
</feature>
<proteinExistence type="predicted"/>
<gene>
    <name evidence="2" type="ORF">BKA59DRAFT_451574</name>
</gene>
<comment type="caution">
    <text evidence="2">The sequence shown here is derived from an EMBL/GenBank/DDBJ whole genome shotgun (WGS) entry which is preliminary data.</text>
</comment>
<evidence type="ECO:0000256" key="1">
    <source>
        <dbReference type="SAM" id="MobiDB-lite"/>
    </source>
</evidence>
<evidence type="ECO:0000313" key="2">
    <source>
        <dbReference type="EMBL" id="KAH7257537.1"/>
    </source>
</evidence>
<evidence type="ECO:0000313" key="3">
    <source>
        <dbReference type="Proteomes" id="UP000813427"/>
    </source>
</evidence>
<accession>A0A8K0S6A2</accession>
<feature type="region of interest" description="Disordered" evidence="1">
    <location>
        <begin position="23"/>
        <end position="77"/>
    </location>
</feature>
<dbReference type="AlphaFoldDB" id="A0A8K0S6A2"/>
<organism evidence="2 3">
    <name type="scientific">Fusarium tricinctum</name>
    <dbReference type="NCBI Taxonomy" id="61284"/>
    <lineage>
        <taxon>Eukaryota</taxon>
        <taxon>Fungi</taxon>
        <taxon>Dikarya</taxon>
        <taxon>Ascomycota</taxon>
        <taxon>Pezizomycotina</taxon>
        <taxon>Sordariomycetes</taxon>
        <taxon>Hypocreomycetidae</taxon>
        <taxon>Hypocreales</taxon>
        <taxon>Nectriaceae</taxon>
        <taxon>Fusarium</taxon>
        <taxon>Fusarium tricinctum species complex</taxon>
    </lineage>
</organism>